<evidence type="ECO:0000313" key="2">
    <source>
        <dbReference type="Proteomes" id="UP000805704"/>
    </source>
</evidence>
<organism evidence="1 2">
    <name type="scientific">Nibea albiflora</name>
    <name type="common">Yellow drum</name>
    <name type="synonym">Corvina albiflora</name>
    <dbReference type="NCBI Taxonomy" id="240163"/>
    <lineage>
        <taxon>Eukaryota</taxon>
        <taxon>Metazoa</taxon>
        <taxon>Chordata</taxon>
        <taxon>Craniata</taxon>
        <taxon>Vertebrata</taxon>
        <taxon>Euteleostomi</taxon>
        <taxon>Actinopterygii</taxon>
        <taxon>Neopterygii</taxon>
        <taxon>Teleostei</taxon>
        <taxon>Neoteleostei</taxon>
        <taxon>Acanthomorphata</taxon>
        <taxon>Eupercaria</taxon>
        <taxon>Sciaenidae</taxon>
        <taxon>Nibea</taxon>
    </lineage>
</organism>
<sequence length="253" mass="28516">MSIQISQQNELLAGLSQQLRDKDASITQVIESASNERMKLSEEKTSLMAQLESVEQEHQTSMKRLEEVSQQLEEHVSRSQSEMESKHAEKLEVIKEKDATKSELAKVSKERDALKKKLQAALITLSEKGSFIEQLQSSAAEKEEACERDRNGWQQKLDELQNEIRTCKDELKDKSSSTATAVDLENELAQMKLEKAMLQKKAQAALLARKETMKKAQENEKKLNQELAEAERRLQSSPGTALPADRMSSTPSS</sequence>
<name>A0ACB7EJQ9_NIBAL</name>
<proteinExistence type="predicted"/>
<keyword evidence="2" id="KW-1185">Reference proteome</keyword>
<reference evidence="1" key="1">
    <citation type="submission" date="2020-04" db="EMBL/GenBank/DDBJ databases">
        <title>A chromosome-scale assembly and high-density genetic map of the yellow drum (Nibea albiflora) genome.</title>
        <authorList>
            <person name="Xu D."/>
            <person name="Zhang W."/>
            <person name="Chen R."/>
            <person name="Tan P."/>
            <person name="Wang L."/>
            <person name="Song H."/>
            <person name="Tian L."/>
            <person name="Zhu Q."/>
            <person name="Wang B."/>
        </authorList>
    </citation>
    <scope>NUCLEOTIDE SEQUENCE</scope>
    <source>
        <strain evidence="1">ZJHYS-2018</strain>
    </source>
</reference>
<dbReference type="Proteomes" id="UP000805704">
    <property type="component" value="Chromosome 7"/>
</dbReference>
<accession>A0ACB7EJQ9</accession>
<dbReference type="EMBL" id="CM024795">
    <property type="protein sequence ID" value="KAG8001101.1"/>
    <property type="molecule type" value="Genomic_DNA"/>
</dbReference>
<protein>
    <submittedName>
        <fullName evidence="1">Uncharacterized protein</fullName>
    </submittedName>
</protein>
<comment type="caution">
    <text evidence="1">The sequence shown here is derived from an EMBL/GenBank/DDBJ whole genome shotgun (WGS) entry which is preliminary data.</text>
</comment>
<gene>
    <name evidence="1" type="ORF">GBF38_006614</name>
</gene>
<evidence type="ECO:0000313" key="1">
    <source>
        <dbReference type="EMBL" id="KAG8001101.1"/>
    </source>
</evidence>